<dbReference type="EMBL" id="AP011475">
    <property type="protein sequence ID" value="BAX25153.1"/>
    <property type="molecule type" value="Genomic_DNA"/>
</dbReference>
<evidence type="ECO:0000313" key="4">
    <source>
        <dbReference type="EMBL" id="BAX25153.1"/>
    </source>
</evidence>
<feature type="compositionally biased region" description="Basic residues" evidence="1">
    <location>
        <begin position="482"/>
        <end position="496"/>
    </location>
</feature>
<evidence type="ECO:0000256" key="1">
    <source>
        <dbReference type="SAM" id="MobiDB-lite"/>
    </source>
</evidence>
<dbReference type="Pfam" id="PF10536">
    <property type="entry name" value="PMD"/>
    <property type="match status" value="1"/>
</dbReference>
<feature type="region of interest" description="Disordered" evidence="1">
    <location>
        <begin position="433"/>
        <end position="579"/>
    </location>
</feature>
<accession>A0A1V1H5X5</accession>
<dbReference type="AlphaFoldDB" id="A0A1V1H5X5"/>
<organism evidence="4">
    <name type="scientific">Oryza meyeriana var. granulata</name>
    <dbReference type="NCBI Taxonomy" id="110450"/>
    <lineage>
        <taxon>Eukaryota</taxon>
        <taxon>Viridiplantae</taxon>
        <taxon>Streptophyta</taxon>
        <taxon>Embryophyta</taxon>
        <taxon>Tracheophyta</taxon>
        <taxon>Spermatophyta</taxon>
        <taxon>Magnoliopsida</taxon>
        <taxon>Liliopsida</taxon>
        <taxon>Poales</taxon>
        <taxon>Poaceae</taxon>
        <taxon>BOP clade</taxon>
        <taxon>Oryzoideae</taxon>
        <taxon>Oryzeae</taxon>
        <taxon>Oryzinae</taxon>
        <taxon>Oryza</taxon>
        <taxon>Oryza meyeriana</taxon>
    </lineage>
</organism>
<dbReference type="GO" id="GO:0008483">
    <property type="term" value="F:transaminase activity"/>
    <property type="evidence" value="ECO:0007669"/>
    <property type="project" value="UniProtKB-KW"/>
</dbReference>
<evidence type="ECO:0000259" key="2">
    <source>
        <dbReference type="Pfam" id="PF07197"/>
    </source>
</evidence>
<reference evidence="4" key="1">
    <citation type="submission" date="2009-05" db="EMBL/GenBank/DDBJ databases">
        <title>Oryza sativa Japonica Group genomic DNA, chromosome 6, BAC clone:KMK0024M20, cultivar:Khau Mac Kho.</title>
        <authorList>
            <person name="Matsumoto T."/>
            <person name="Wu J."/>
            <person name="Kanamori H."/>
        </authorList>
    </citation>
    <scope>NUCLEOTIDE SEQUENCE</scope>
    <source>
        <strain evidence="4">IRGC 102118</strain>
    </source>
</reference>
<dbReference type="Pfam" id="PF07197">
    <property type="entry name" value="DUF1409"/>
    <property type="match status" value="1"/>
</dbReference>
<feature type="domain" description="DUF1409" evidence="2">
    <location>
        <begin position="640"/>
        <end position="687"/>
    </location>
</feature>
<dbReference type="InterPro" id="IPR044824">
    <property type="entry name" value="MAIN-like"/>
</dbReference>
<keyword evidence="4" id="KW-0808">Transferase</keyword>
<dbReference type="GO" id="GO:0010073">
    <property type="term" value="P:meristem maintenance"/>
    <property type="evidence" value="ECO:0007669"/>
    <property type="project" value="InterPro"/>
</dbReference>
<proteinExistence type="predicted"/>
<dbReference type="PANTHER" id="PTHR46033:SF65">
    <property type="entry name" value="AMINOTRANSFERASE-LIKE PLANT MOBILE DOMAIN-CONTAINING PROTEIN"/>
    <property type="match status" value="1"/>
</dbReference>
<protein>
    <submittedName>
        <fullName evidence="4">Aminotransferase-like</fullName>
    </submittedName>
</protein>
<dbReference type="InterPro" id="IPR010811">
    <property type="entry name" value="DUF1409"/>
</dbReference>
<evidence type="ECO:0000259" key="3">
    <source>
        <dbReference type="Pfam" id="PF10536"/>
    </source>
</evidence>
<feature type="domain" description="Aminotransferase-like plant mobile" evidence="3">
    <location>
        <begin position="93"/>
        <end position="273"/>
    </location>
</feature>
<sequence length="714" mass="78967">MASASAVPEHLRDQILIPAADYPNFFYHGPMGSEDPTDFICAETQRIPFKNSAMRVSDWTNSFRSWPSKLPGWRDWYARVSAAKRTYWEESHIGHCINLSLADMERNEPLLASASYFWSDALNAFLFGHGPMTPTLLDVTMLTCLDTTSYIDPFKLRFKPAHRLQAKNIGGWSRYISIHNKGTGSVDDREHVAFLNLWLERFVFGGVTLGPTINMQCLAECLVDRKQIPLGQFLLGATYHLLHQVATKLSAGQPVGHIGGPWWFVQLWLNVYTSKAFSGTSLLNQSFPADHIEDQDPIYRRCVSMGEAASALSGGKITPTGLSQWFKGFYYGFTREATLWFTYNDASSFEMPSNFDPLNALDNDESKAIFLSAITPRLLPTGFSLGRSQPSYEFYHPSVGSHQFGLEWKKHLFSLAATCYSSRLDTEYIESDEEVTPAASIEPPTRSNSGRPILYQPPSATPNLGHDAPSPSALLKAPRPIGQKRKKLAHRPSSKKQKTDADVVAPTPPSPQTTSAPSSPQFHFQSEASAPEPQPSSDIPPSTEPMVSSAAPLSAPSPPAVDETTPTPSTDIGPSEEQPIHLPEADATRAADVLPQSLADLFSFDIGKYLEAEAEPATSAATKPSFPADVRDYLSSINNRLDNPIDALVEDCGPIRARLTEIEHHLPEELVNALTPAAYLESHRFKLIKLRQRIADRADQQKITEDIQADRLQA</sequence>
<feature type="compositionally biased region" description="Low complexity" evidence="1">
    <location>
        <begin position="512"/>
        <end position="537"/>
    </location>
</feature>
<dbReference type="PANTHER" id="PTHR46033">
    <property type="entry name" value="PROTEIN MAIN-LIKE 2"/>
    <property type="match status" value="1"/>
</dbReference>
<keyword evidence="4" id="KW-0032">Aminotransferase</keyword>
<dbReference type="InterPro" id="IPR019557">
    <property type="entry name" value="AminoTfrase-like_pln_mobile"/>
</dbReference>
<name>A0A1V1H5X5_9ORYZ</name>
<gene>
    <name evidence="4" type="primary">OG_ABa0185B04.34</name>
</gene>